<feature type="chain" id="PRO_5046886742" description="Peptidase M12A domain-containing protein" evidence="5">
    <location>
        <begin position="27"/>
        <end position="408"/>
    </location>
</feature>
<evidence type="ECO:0000256" key="1">
    <source>
        <dbReference type="ARBA" id="ARBA00004496"/>
    </source>
</evidence>
<dbReference type="Gene3D" id="2.80.10.50">
    <property type="match status" value="1"/>
</dbReference>
<evidence type="ECO:0000256" key="3">
    <source>
        <dbReference type="ARBA" id="ARBA00023203"/>
    </source>
</evidence>
<protein>
    <recommendedName>
        <fullName evidence="6">Peptidase M12A domain-containing protein</fullName>
    </recommendedName>
</protein>
<organism evidence="7 8">
    <name type="scientific">Aquimarina addita</name>
    <dbReference type="NCBI Taxonomy" id="870485"/>
    <lineage>
        <taxon>Bacteria</taxon>
        <taxon>Pseudomonadati</taxon>
        <taxon>Bacteroidota</taxon>
        <taxon>Flavobacteriia</taxon>
        <taxon>Flavobacteriales</taxon>
        <taxon>Flavobacteriaceae</taxon>
        <taxon>Aquimarina</taxon>
    </lineage>
</organism>
<comment type="caution">
    <text evidence="4">Lacks conserved residue(s) required for the propagation of feature annotation.</text>
</comment>
<dbReference type="Pfam" id="PF01400">
    <property type="entry name" value="Astacin"/>
    <property type="match status" value="1"/>
</dbReference>
<accession>A0ABP7X8L0</accession>
<dbReference type="Proteomes" id="UP001500459">
    <property type="component" value="Unassembled WGS sequence"/>
</dbReference>
<dbReference type="CDD" id="cd23342">
    <property type="entry name" value="beta-trefoil_FSCN_ZgPorA-like"/>
    <property type="match status" value="1"/>
</dbReference>
<comment type="caution">
    <text evidence="7">The sequence shown here is derived from an EMBL/GenBank/DDBJ whole genome shotgun (WGS) entry which is preliminary data.</text>
</comment>
<keyword evidence="8" id="KW-1185">Reference proteome</keyword>
<evidence type="ECO:0000313" key="7">
    <source>
        <dbReference type="EMBL" id="GAA4107446.1"/>
    </source>
</evidence>
<comment type="cofactor">
    <cofactor evidence="4">
        <name>Zn(2+)</name>
        <dbReference type="ChEBI" id="CHEBI:29105"/>
    </cofactor>
    <text evidence="4">Binds 1 zinc ion per subunit.</text>
</comment>
<dbReference type="Pfam" id="PF06268">
    <property type="entry name" value="Fascin"/>
    <property type="match status" value="1"/>
</dbReference>
<dbReference type="PROSITE" id="PS51864">
    <property type="entry name" value="ASTACIN"/>
    <property type="match status" value="1"/>
</dbReference>
<evidence type="ECO:0000256" key="2">
    <source>
        <dbReference type="ARBA" id="ARBA00022490"/>
    </source>
</evidence>
<keyword evidence="4" id="KW-0479">Metal-binding</keyword>
<keyword evidence="3" id="KW-0009">Actin-binding</keyword>
<proteinExistence type="predicted"/>
<dbReference type="PRINTS" id="PR00480">
    <property type="entry name" value="ASTACIN"/>
</dbReference>
<dbReference type="InterPro" id="IPR024079">
    <property type="entry name" value="MetalloPept_cat_dom_sf"/>
</dbReference>
<dbReference type="InterPro" id="IPR008999">
    <property type="entry name" value="Actin-crosslinking"/>
</dbReference>
<dbReference type="InterPro" id="IPR001506">
    <property type="entry name" value="Peptidase_M12A"/>
</dbReference>
<dbReference type="RefSeq" id="WP_344924061.1">
    <property type="nucleotide sequence ID" value="NZ_BAABCW010000001.1"/>
</dbReference>
<dbReference type="Gene3D" id="3.40.390.10">
    <property type="entry name" value="Collagenase (Catalytic Domain)"/>
    <property type="match status" value="1"/>
</dbReference>
<feature type="binding site" evidence="4">
    <location>
        <position position="177"/>
    </location>
    <ligand>
        <name>Zn(2+)</name>
        <dbReference type="ChEBI" id="CHEBI:29105"/>
        <note>catalytic</note>
    </ligand>
</feature>
<dbReference type="PANTHER" id="PTHR10127">
    <property type="entry name" value="DISCOIDIN, CUB, EGF, LAMININ , AND ZINC METALLOPROTEASE DOMAIN CONTAINING"/>
    <property type="match status" value="1"/>
</dbReference>
<keyword evidence="4" id="KW-0862">Zinc</keyword>
<keyword evidence="5" id="KW-0732">Signal</keyword>
<keyword evidence="4" id="KW-0482">Metalloprotease</keyword>
<keyword evidence="4" id="KW-0378">Hydrolase</keyword>
<dbReference type="SUPFAM" id="SSF55486">
    <property type="entry name" value="Metalloproteases ('zincins'), catalytic domain"/>
    <property type="match status" value="1"/>
</dbReference>
<keyword evidence="2" id="KW-0963">Cytoplasm</keyword>
<dbReference type="InterPro" id="IPR006026">
    <property type="entry name" value="Peptidase_Metallo"/>
</dbReference>
<feature type="domain" description="Peptidase M12A" evidence="6">
    <location>
        <begin position="92"/>
        <end position="280"/>
    </location>
</feature>
<dbReference type="PANTHER" id="PTHR10127:SF850">
    <property type="entry name" value="METALLOENDOPEPTIDASE"/>
    <property type="match status" value="1"/>
</dbReference>
<dbReference type="SUPFAM" id="SSF50405">
    <property type="entry name" value="Actin-crosslinking proteins"/>
    <property type="match status" value="1"/>
</dbReference>
<dbReference type="SMART" id="SM00235">
    <property type="entry name" value="ZnMc"/>
    <property type="match status" value="1"/>
</dbReference>
<name>A0ABP7X8L0_9FLAO</name>
<feature type="binding site" evidence="4">
    <location>
        <position position="181"/>
    </location>
    <ligand>
        <name>Zn(2+)</name>
        <dbReference type="ChEBI" id="CHEBI:29105"/>
        <note>catalytic</note>
    </ligand>
</feature>
<dbReference type="CDD" id="cd04280">
    <property type="entry name" value="ZnMc_astacin_like"/>
    <property type="match status" value="1"/>
</dbReference>
<evidence type="ECO:0000256" key="4">
    <source>
        <dbReference type="PROSITE-ProRule" id="PRU01211"/>
    </source>
</evidence>
<feature type="signal peptide" evidence="5">
    <location>
        <begin position="1"/>
        <end position="26"/>
    </location>
</feature>
<dbReference type="InterPro" id="IPR022768">
    <property type="entry name" value="Fascin-like_dom"/>
</dbReference>
<evidence type="ECO:0000259" key="6">
    <source>
        <dbReference type="PROSITE" id="PS51864"/>
    </source>
</evidence>
<comment type="subcellular location">
    <subcellularLocation>
        <location evidence="1">Cytoplasm</location>
    </subcellularLocation>
</comment>
<feature type="active site" evidence="4">
    <location>
        <position position="178"/>
    </location>
</feature>
<keyword evidence="4" id="KW-0645">Protease</keyword>
<evidence type="ECO:0000313" key="8">
    <source>
        <dbReference type="Proteomes" id="UP001500459"/>
    </source>
</evidence>
<dbReference type="EMBL" id="BAABCW010000001">
    <property type="protein sequence ID" value="GAA4107446.1"/>
    <property type="molecule type" value="Genomic_DNA"/>
</dbReference>
<feature type="binding site" evidence="4">
    <location>
        <position position="187"/>
    </location>
    <ligand>
        <name>Zn(2+)</name>
        <dbReference type="ChEBI" id="CHEBI:29105"/>
        <note>catalytic</note>
    </ligand>
</feature>
<gene>
    <name evidence="7" type="ORF">GCM10022393_02740</name>
</gene>
<dbReference type="InterPro" id="IPR034035">
    <property type="entry name" value="Astacin-like_dom"/>
</dbReference>
<evidence type="ECO:0000256" key="5">
    <source>
        <dbReference type="SAM" id="SignalP"/>
    </source>
</evidence>
<reference evidence="8" key="1">
    <citation type="journal article" date="2019" name="Int. J. Syst. Evol. Microbiol.">
        <title>The Global Catalogue of Microorganisms (GCM) 10K type strain sequencing project: providing services to taxonomists for standard genome sequencing and annotation.</title>
        <authorList>
            <consortium name="The Broad Institute Genomics Platform"/>
            <consortium name="The Broad Institute Genome Sequencing Center for Infectious Disease"/>
            <person name="Wu L."/>
            <person name="Ma J."/>
        </authorList>
    </citation>
    <scope>NUCLEOTIDE SEQUENCE [LARGE SCALE GENOMIC DNA]</scope>
    <source>
        <strain evidence="8">JCM 17106</strain>
    </source>
</reference>
<sequence length="408" mass="44881">MKIYSKILQKVICALFVCLLFNSCVTEEFSEIDQQNGIERVQPEEAFPGIIGNEVEVELFGEPATMAEINKTIVFEGDILIPYENEGDTKLAGLTGRRWTNNTVYYEIQSSLTNQARVTNAIAHWEANTALRFVKRTTQSNYIYFQTSTGCSSYVGMIGGRQVINLAPGCSTGNTIHEIGHAVGIFHEQSRADRDEYVRILFENIITGREGNFRTYIANGQSGEDYTSTLDFGSIMMYGPTFFSKNGSPTITKLDGSTYSIQRTSLSVNDIEGINKMYPSSTSGTVTLKGNNGQYVSSENGVKSMNCNRSAANSWETFTIIDEGGGTVSIRGNNGKYVSSENGTKPINCNRTTPGSWAKFTLVSRGGNKYAIRANINGKYISSENGTKEMTCNRTSIGAWEEFTITGL</sequence>